<sequence length="119" mass="14150">MASHDRRFQDISRERRVMLRDCKGYVTTEISRLQMKLQRLPLEMAEINEGIRVLRQILDVLDDELAIEAPPQRFRHPQMMLFNMRRDNNSTQHPERNGRIPASWTRGAPHGGHRGHFYF</sequence>
<dbReference type="AlphaFoldDB" id="A0A9C6X8E0"/>
<organism evidence="1 2">
    <name type="scientific">Frankliniella occidentalis</name>
    <name type="common">Western flower thrips</name>
    <name type="synonym">Euthrips occidentalis</name>
    <dbReference type="NCBI Taxonomy" id="133901"/>
    <lineage>
        <taxon>Eukaryota</taxon>
        <taxon>Metazoa</taxon>
        <taxon>Ecdysozoa</taxon>
        <taxon>Arthropoda</taxon>
        <taxon>Hexapoda</taxon>
        <taxon>Insecta</taxon>
        <taxon>Pterygota</taxon>
        <taxon>Neoptera</taxon>
        <taxon>Paraneoptera</taxon>
        <taxon>Thysanoptera</taxon>
        <taxon>Terebrantia</taxon>
        <taxon>Thripoidea</taxon>
        <taxon>Thripidae</taxon>
        <taxon>Frankliniella</taxon>
    </lineage>
</organism>
<dbReference type="GeneID" id="127751437"/>
<reference evidence="2" key="1">
    <citation type="submission" date="2025-08" db="UniProtKB">
        <authorList>
            <consortium name="RefSeq"/>
        </authorList>
    </citation>
    <scope>IDENTIFICATION</scope>
    <source>
        <tissue evidence="2">Whole organism</tissue>
    </source>
</reference>
<name>A0A9C6X8E0_FRAOC</name>
<protein>
    <submittedName>
        <fullName evidence="2">Uncharacterized protein LOC127751437 isoform X1</fullName>
    </submittedName>
</protein>
<proteinExistence type="predicted"/>
<dbReference type="Proteomes" id="UP000504606">
    <property type="component" value="Unplaced"/>
</dbReference>
<evidence type="ECO:0000313" key="2">
    <source>
        <dbReference type="RefSeq" id="XP_052130957.1"/>
    </source>
</evidence>
<dbReference type="RefSeq" id="XP_052130957.1">
    <property type="nucleotide sequence ID" value="XM_052274997.1"/>
</dbReference>
<evidence type="ECO:0000313" key="1">
    <source>
        <dbReference type="Proteomes" id="UP000504606"/>
    </source>
</evidence>
<keyword evidence="1" id="KW-1185">Reference proteome</keyword>
<accession>A0A9C6X8E0</accession>
<dbReference type="KEGG" id="foc:127751437"/>
<gene>
    <name evidence="2" type="primary">LOC127751437</name>
</gene>